<gene>
    <name evidence="1" type="ORF">L484_024350</name>
</gene>
<name>W9SLF6_9ROSA</name>
<dbReference type="Proteomes" id="UP000030645">
    <property type="component" value="Unassembled WGS sequence"/>
</dbReference>
<evidence type="ECO:0000313" key="2">
    <source>
        <dbReference type="Proteomes" id="UP000030645"/>
    </source>
</evidence>
<protein>
    <submittedName>
        <fullName evidence="1">Uncharacterized protein</fullName>
    </submittedName>
</protein>
<reference evidence="2" key="1">
    <citation type="submission" date="2013-01" db="EMBL/GenBank/DDBJ databases">
        <title>Draft Genome Sequence of a Mulberry Tree, Morus notabilis C.K. Schneid.</title>
        <authorList>
            <person name="He N."/>
            <person name="Zhao S."/>
        </authorList>
    </citation>
    <scope>NUCLEOTIDE SEQUENCE</scope>
</reference>
<dbReference type="eggNOG" id="KOG1192">
    <property type="taxonomic scope" value="Eukaryota"/>
</dbReference>
<proteinExistence type="predicted"/>
<accession>W9SLF6</accession>
<organism evidence="1 2">
    <name type="scientific">Morus notabilis</name>
    <dbReference type="NCBI Taxonomy" id="981085"/>
    <lineage>
        <taxon>Eukaryota</taxon>
        <taxon>Viridiplantae</taxon>
        <taxon>Streptophyta</taxon>
        <taxon>Embryophyta</taxon>
        <taxon>Tracheophyta</taxon>
        <taxon>Spermatophyta</taxon>
        <taxon>Magnoliopsida</taxon>
        <taxon>eudicotyledons</taxon>
        <taxon>Gunneridae</taxon>
        <taxon>Pentapetalae</taxon>
        <taxon>rosids</taxon>
        <taxon>fabids</taxon>
        <taxon>Rosales</taxon>
        <taxon>Moraceae</taxon>
        <taxon>Moreae</taxon>
        <taxon>Morus</taxon>
    </lineage>
</organism>
<evidence type="ECO:0000313" key="1">
    <source>
        <dbReference type="EMBL" id="EXC16182.1"/>
    </source>
</evidence>
<sequence length="111" mass="12833">MNEAINFLSNMRRWEYSLPSPEYYNIQTFAHNRKDTIGYIPGVKTIEPGDLTSYLQETDVSTVVHGLIFEGFKDVKRADFILYNTVEDRGVNWPGSAKVPRRFGPNRDCWA</sequence>
<dbReference type="STRING" id="981085.W9SLF6"/>
<dbReference type="AlphaFoldDB" id="W9SLF6"/>
<dbReference type="EMBL" id="KE345789">
    <property type="protein sequence ID" value="EXC16182.1"/>
    <property type="molecule type" value="Genomic_DNA"/>
</dbReference>
<keyword evidence="2" id="KW-1185">Reference proteome</keyword>
<dbReference type="Gene3D" id="3.40.50.2000">
    <property type="entry name" value="Glycogen Phosphorylase B"/>
    <property type="match status" value="1"/>
</dbReference>